<keyword evidence="4" id="KW-1185">Reference proteome</keyword>
<dbReference type="Gene3D" id="3.30.70.1060">
    <property type="entry name" value="Dimeric alpha+beta barrel"/>
    <property type="match status" value="1"/>
</dbReference>
<dbReference type="InterPro" id="IPR005545">
    <property type="entry name" value="YCII"/>
</dbReference>
<name>A0A176S5T5_9GAMM</name>
<dbReference type="Pfam" id="PF03795">
    <property type="entry name" value="YCII"/>
    <property type="match status" value="1"/>
</dbReference>
<evidence type="ECO:0000313" key="4">
    <source>
        <dbReference type="Proteomes" id="UP000076962"/>
    </source>
</evidence>
<gene>
    <name evidence="3" type="ORF">THIOM_000903</name>
</gene>
<dbReference type="SUPFAM" id="SSF54909">
    <property type="entry name" value="Dimeric alpha+beta barrel"/>
    <property type="match status" value="1"/>
</dbReference>
<dbReference type="Proteomes" id="UP000076962">
    <property type="component" value="Unassembled WGS sequence"/>
</dbReference>
<sequence>HPAIDAPDPGTAGFTGSLVIAEFSSIDEARAWAQADPYHEAGVYAHLTVKPFKKVLP</sequence>
<proteinExistence type="inferred from homology"/>
<evidence type="ECO:0000259" key="2">
    <source>
        <dbReference type="Pfam" id="PF03795"/>
    </source>
</evidence>
<evidence type="ECO:0000256" key="1">
    <source>
        <dbReference type="ARBA" id="ARBA00007689"/>
    </source>
</evidence>
<organism evidence="3 4">
    <name type="scientific">Candidatus Thiomargarita nelsonii</name>
    <dbReference type="NCBI Taxonomy" id="1003181"/>
    <lineage>
        <taxon>Bacteria</taxon>
        <taxon>Pseudomonadati</taxon>
        <taxon>Pseudomonadota</taxon>
        <taxon>Gammaproteobacteria</taxon>
        <taxon>Thiotrichales</taxon>
        <taxon>Thiotrichaceae</taxon>
        <taxon>Thiomargarita</taxon>
    </lineage>
</organism>
<evidence type="ECO:0000313" key="3">
    <source>
        <dbReference type="EMBL" id="OAD23268.1"/>
    </source>
</evidence>
<reference evidence="3 4" key="1">
    <citation type="submission" date="2016-05" db="EMBL/GenBank/DDBJ databases">
        <title>Single-cell genome of chain-forming Candidatus Thiomargarita nelsonii and comparison to other large sulfur-oxidizing bacteria.</title>
        <authorList>
            <person name="Winkel M."/>
            <person name="Salman V."/>
            <person name="Woyke T."/>
            <person name="Schulz-Vogt H."/>
            <person name="Richter M."/>
            <person name="Flood B."/>
            <person name="Bailey J."/>
            <person name="Amann R."/>
            <person name="Mussmann M."/>
        </authorList>
    </citation>
    <scope>NUCLEOTIDE SEQUENCE [LARGE SCALE GENOMIC DNA]</scope>
    <source>
        <strain evidence="3 4">THI036</strain>
    </source>
</reference>
<comment type="similarity">
    <text evidence="1">Belongs to the YciI family.</text>
</comment>
<accession>A0A176S5T5</accession>
<feature type="domain" description="YCII-related" evidence="2">
    <location>
        <begin position="2"/>
        <end position="53"/>
    </location>
</feature>
<feature type="non-terminal residue" evidence="3">
    <location>
        <position position="1"/>
    </location>
</feature>
<dbReference type="EMBL" id="LUTY01000458">
    <property type="protein sequence ID" value="OAD23268.1"/>
    <property type="molecule type" value="Genomic_DNA"/>
</dbReference>
<dbReference type="AlphaFoldDB" id="A0A176S5T5"/>
<dbReference type="PATRIC" id="fig|1003181.4.peg.1314"/>
<comment type="caution">
    <text evidence="3">The sequence shown here is derived from an EMBL/GenBank/DDBJ whole genome shotgun (WGS) entry which is preliminary data.</text>
</comment>
<protein>
    <submittedName>
        <fullName evidence="3">YCII-related domain protein</fullName>
    </submittedName>
</protein>
<dbReference type="InterPro" id="IPR011008">
    <property type="entry name" value="Dimeric_a/b-barrel"/>
</dbReference>